<evidence type="ECO:0000256" key="2">
    <source>
        <dbReference type="ARBA" id="ARBA00022525"/>
    </source>
</evidence>
<reference evidence="6 7" key="1">
    <citation type="submission" date="2022-05" db="EMBL/GenBank/DDBJ databases">
        <title>A multi-omics perspective on studying reproductive biology in Daphnia sinensis.</title>
        <authorList>
            <person name="Jia J."/>
        </authorList>
    </citation>
    <scope>NUCLEOTIDE SEQUENCE [LARGE SCALE GENOMIC DNA]</scope>
    <source>
        <strain evidence="6 7">WSL</strain>
    </source>
</reference>
<gene>
    <name evidence="6" type="ORF">GHT06_014600</name>
</gene>
<dbReference type="InterPro" id="IPR001073">
    <property type="entry name" value="C1q_dom"/>
</dbReference>
<protein>
    <submittedName>
        <fullName evidence="6">C1q and tumor necrosis factor-related protein 2</fullName>
    </submittedName>
</protein>
<evidence type="ECO:0000313" key="7">
    <source>
        <dbReference type="Proteomes" id="UP000820818"/>
    </source>
</evidence>
<dbReference type="PANTHER" id="PTHR22923">
    <property type="entry name" value="CEREBELLIN-RELATED"/>
    <property type="match status" value="1"/>
</dbReference>
<comment type="subcellular location">
    <subcellularLocation>
        <location evidence="1">Secreted</location>
    </subcellularLocation>
</comment>
<name>A0AAD5PWG9_9CRUS</name>
<evidence type="ECO:0000313" key="6">
    <source>
        <dbReference type="EMBL" id="KAI9557850.1"/>
    </source>
</evidence>
<keyword evidence="3" id="KW-0732">Signal</keyword>
<accession>A0AAD5PWG9</accession>
<comment type="caution">
    <text evidence="6">The sequence shown here is derived from an EMBL/GenBank/DDBJ whole genome shotgun (WGS) entry which is preliminary data.</text>
</comment>
<dbReference type="Proteomes" id="UP000820818">
    <property type="component" value="Linkage Group LG5"/>
</dbReference>
<dbReference type="Gene3D" id="2.60.120.40">
    <property type="match status" value="1"/>
</dbReference>
<dbReference type="SUPFAM" id="SSF49842">
    <property type="entry name" value="TNF-like"/>
    <property type="match status" value="1"/>
</dbReference>
<dbReference type="AlphaFoldDB" id="A0AAD5PWG9"/>
<feature type="domain" description="C1q" evidence="5">
    <location>
        <begin position="197"/>
        <end position="349"/>
    </location>
</feature>
<proteinExistence type="predicted"/>
<dbReference type="GO" id="GO:0005615">
    <property type="term" value="C:extracellular space"/>
    <property type="evidence" value="ECO:0007669"/>
    <property type="project" value="TreeGrafter"/>
</dbReference>
<dbReference type="PROSITE" id="PS50871">
    <property type="entry name" value="C1Q"/>
    <property type="match status" value="1"/>
</dbReference>
<dbReference type="EMBL" id="WJBH02000005">
    <property type="protein sequence ID" value="KAI9557850.1"/>
    <property type="molecule type" value="Genomic_DNA"/>
</dbReference>
<keyword evidence="7" id="KW-1185">Reference proteome</keyword>
<evidence type="ECO:0000259" key="5">
    <source>
        <dbReference type="PROSITE" id="PS50871"/>
    </source>
</evidence>
<keyword evidence="4" id="KW-0175">Coiled coil</keyword>
<keyword evidence="2" id="KW-0964">Secreted</keyword>
<evidence type="ECO:0000256" key="1">
    <source>
        <dbReference type="ARBA" id="ARBA00004613"/>
    </source>
</evidence>
<evidence type="ECO:0000256" key="4">
    <source>
        <dbReference type="SAM" id="Coils"/>
    </source>
</evidence>
<dbReference type="PANTHER" id="PTHR22923:SF62">
    <property type="entry name" value="CVP18"/>
    <property type="match status" value="1"/>
</dbReference>
<sequence length="351" mass="38816">MILLREKIDEVDTTGQSVRITPCSTETMAPYLNPLLMAAVVWVCLSAGAIAESTVEQQLQQLKDNYVEMQQLLAEKDRRLDALERENVKSKKTLEAQVTRLEAKTRRMEIEAIEQKSQLTALQQQNALRSGTRAEIATRQATTPIIPRSCANVQCNGNTVSGLYPIMGTSSVEMVFCDFTKATTDANFQRRIGYVDVKTAPVYFYVQKNNSFATAYVPIPFEVARVNIGGAMNLTSGTFTAPRAGTYFFSYTGDARFVGPSTNIMAVLVEMLLNGQRVGTARVTESNTSGSVHSQMSMQSTLTLKAGDRIWLQIGFMTAGGVAYVYDNPNADQRFNHFTGWLVEENFAGLF</sequence>
<evidence type="ECO:0000256" key="3">
    <source>
        <dbReference type="ARBA" id="ARBA00022729"/>
    </source>
</evidence>
<dbReference type="InterPro" id="IPR050822">
    <property type="entry name" value="Cerebellin_Synaptic_Org"/>
</dbReference>
<dbReference type="InterPro" id="IPR008983">
    <property type="entry name" value="Tumour_necrosis_fac-like_dom"/>
</dbReference>
<dbReference type="Pfam" id="PF00386">
    <property type="entry name" value="C1q"/>
    <property type="match status" value="1"/>
</dbReference>
<dbReference type="SMART" id="SM00110">
    <property type="entry name" value="C1Q"/>
    <property type="match status" value="1"/>
</dbReference>
<organism evidence="6 7">
    <name type="scientific">Daphnia sinensis</name>
    <dbReference type="NCBI Taxonomy" id="1820382"/>
    <lineage>
        <taxon>Eukaryota</taxon>
        <taxon>Metazoa</taxon>
        <taxon>Ecdysozoa</taxon>
        <taxon>Arthropoda</taxon>
        <taxon>Crustacea</taxon>
        <taxon>Branchiopoda</taxon>
        <taxon>Diplostraca</taxon>
        <taxon>Cladocera</taxon>
        <taxon>Anomopoda</taxon>
        <taxon>Daphniidae</taxon>
        <taxon>Daphnia</taxon>
        <taxon>Daphnia similis group</taxon>
    </lineage>
</organism>
<feature type="coiled-coil region" evidence="4">
    <location>
        <begin position="52"/>
        <end position="111"/>
    </location>
</feature>